<keyword evidence="2" id="KW-0812">Transmembrane</keyword>
<reference evidence="3 4" key="1">
    <citation type="submission" date="2019-02" db="EMBL/GenBank/DDBJ databases">
        <authorList>
            <person name="Lehtovirta-Morley E L."/>
        </authorList>
    </citation>
    <scope>NUCLEOTIDE SEQUENCE [LARGE SCALE GENOMIC DNA]</scope>
    <source>
        <strain evidence="3">NFRAN1</strain>
    </source>
</reference>
<keyword evidence="2" id="KW-1133">Transmembrane helix</keyword>
<organism evidence="3 4">
    <name type="scientific">Candidatus Nitrosocosmicus franklandianus</name>
    <dbReference type="NCBI Taxonomy" id="1798806"/>
    <lineage>
        <taxon>Archaea</taxon>
        <taxon>Nitrososphaerota</taxon>
        <taxon>Nitrososphaeria</taxon>
        <taxon>Nitrososphaerales</taxon>
        <taxon>Nitrososphaeraceae</taxon>
        <taxon>Candidatus Nitrosocosmicus</taxon>
    </lineage>
</organism>
<dbReference type="GeneID" id="39419801"/>
<protein>
    <submittedName>
        <fullName evidence="3">Uncharacterized protein</fullName>
    </submittedName>
</protein>
<keyword evidence="4" id="KW-1185">Reference proteome</keyword>
<gene>
    <name evidence="3" type="ORF">NFRAN_0232</name>
</gene>
<dbReference type="EMBL" id="LR216287">
    <property type="protein sequence ID" value="VFJ12553.1"/>
    <property type="molecule type" value="Genomic_DNA"/>
</dbReference>
<dbReference type="OrthoDB" id="381494at2157"/>
<dbReference type="AlphaFoldDB" id="A0A484I610"/>
<feature type="transmembrane region" description="Helical" evidence="2">
    <location>
        <begin position="55"/>
        <end position="76"/>
    </location>
</feature>
<name>A0A484I610_9ARCH</name>
<dbReference type="KEGG" id="nfn:NFRAN_0232"/>
<proteinExistence type="predicted"/>
<evidence type="ECO:0000313" key="3">
    <source>
        <dbReference type="EMBL" id="VFJ12553.1"/>
    </source>
</evidence>
<feature type="transmembrane region" description="Helical" evidence="2">
    <location>
        <begin position="29"/>
        <end position="49"/>
    </location>
</feature>
<evidence type="ECO:0000256" key="1">
    <source>
        <dbReference type="SAM" id="MobiDB-lite"/>
    </source>
</evidence>
<dbReference type="RefSeq" id="WP_134482662.1">
    <property type="nucleotide sequence ID" value="NZ_LR216287.1"/>
</dbReference>
<dbReference type="Proteomes" id="UP000294299">
    <property type="component" value="Chromosome NFRAN"/>
</dbReference>
<feature type="region of interest" description="Disordered" evidence="1">
    <location>
        <begin position="1"/>
        <end position="27"/>
    </location>
</feature>
<accession>A0A484I610</accession>
<evidence type="ECO:0000313" key="4">
    <source>
        <dbReference type="Proteomes" id="UP000294299"/>
    </source>
</evidence>
<evidence type="ECO:0000256" key="2">
    <source>
        <dbReference type="SAM" id="Phobius"/>
    </source>
</evidence>
<sequence length="87" mass="9662">MVDSKRRPSSSSSSSSPSKRKKKKMAGPLRAGIALIILGAFIVGLGTLFNRESMSIYGFVVVAGGFFLYFVSYYYLERIQKNKSKNQ</sequence>
<keyword evidence="2" id="KW-0472">Membrane</keyword>